<protein>
    <submittedName>
        <fullName evidence="2">Uncharacterized protein</fullName>
    </submittedName>
</protein>
<evidence type="ECO:0000313" key="2">
    <source>
        <dbReference type="EMBL" id="MPN29446.1"/>
    </source>
</evidence>
<feature type="transmembrane region" description="Helical" evidence="1">
    <location>
        <begin position="46"/>
        <end position="65"/>
    </location>
</feature>
<sequence>MFFTEAICIILIILFLILAVKPLKVANIIRSIFGMKELQVDDSRIFLLRASGITGIIVFSVFLILKICS</sequence>
<dbReference type="EMBL" id="VSSQ01080160">
    <property type="protein sequence ID" value="MPN29446.1"/>
    <property type="molecule type" value="Genomic_DNA"/>
</dbReference>
<evidence type="ECO:0000256" key="1">
    <source>
        <dbReference type="SAM" id="Phobius"/>
    </source>
</evidence>
<name>A0A645GT91_9ZZZZ</name>
<reference evidence="2" key="1">
    <citation type="submission" date="2019-08" db="EMBL/GenBank/DDBJ databases">
        <authorList>
            <person name="Kucharzyk K."/>
            <person name="Murdoch R.W."/>
            <person name="Higgins S."/>
            <person name="Loffler F."/>
        </authorList>
    </citation>
    <scope>NUCLEOTIDE SEQUENCE</scope>
</reference>
<keyword evidence="1" id="KW-0472">Membrane</keyword>
<accession>A0A645GT91</accession>
<gene>
    <name evidence="2" type="ORF">SDC9_176899</name>
</gene>
<keyword evidence="1" id="KW-1133">Transmembrane helix</keyword>
<dbReference type="AlphaFoldDB" id="A0A645GT91"/>
<organism evidence="2">
    <name type="scientific">bioreactor metagenome</name>
    <dbReference type="NCBI Taxonomy" id="1076179"/>
    <lineage>
        <taxon>unclassified sequences</taxon>
        <taxon>metagenomes</taxon>
        <taxon>ecological metagenomes</taxon>
    </lineage>
</organism>
<comment type="caution">
    <text evidence="2">The sequence shown here is derived from an EMBL/GenBank/DDBJ whole genome shotgun (WGS) entry which is preliminary data.</text>
</comment>
<proteinExistence type="predicted"/>
<keyword evidence="1" id="KW-0812">Transmembrane</keyword>